<keyword evidence="11" id="KW-1185">Reference proteome</keyword>
<dbReference type="SMART" id="SM00947">
    <property type="entry name" value="Pro_CA"/>
    <property type="match status" value="1"/>
</dbReference>
<evidence type="ECO:0000256" key="6">
    <source>
        <dbReference type="ARBA" id="ARBA00039351"/>
    </source>
</evidence>
<dbReference type="OrthoDB" id="9797527at2"/>
<dbReference type="GO" id="GO:0008270">
    <property type="term" value="F:zinc ion binding"/>
    <property type="evidence" value="ECO:0007669"/>
    <property type="project" value="InterPro"/>
</dbReference>
<accession>I7ZJ90</accession>
<dbReference type="CDD" id="cd00883">
    <property type="entry name" value="beta_CA_cladeA"/>
    <property type="match status" value="1"/>
</dbReference>
<dbReference type="PANTHER" id="PTHR11002:SF76">
    <property type="entry name" value="CARBONIC ANHYDRASE"/>
    <property type="match status" value="1"/>
</dbReference>
<dbReference type="EMBL" id="AKGD01000001">
    <property type="protein sequence ID" value="EIT71842.1"/>
    <property type="molecule type" value="Genomic_DNA"/>
</dbReference>
<comment type="caution">
    <text evidence="10">The sequence shown here is derived from an EMBL/GenBank/DDBJ whole genome shotgun (WGS) entry which is preliminary data.</text>
</comment>
<feature type="binding site" evidence="9">
    <location>
        <position position="44"/>
    </location>
    <ligand>
        <name>Zn(2+)</name>
        <dbReference type="ChEBI" id="CHEBI:29105"/>
    </ligand>
</feature>
<dbReference type="Gene3D" id="3.40.1050.10">
    <property type="entry name" value="Carbonic anhydrase"/>
    <property type="match status" value="1"/>
</dbReference>
<keyword evidence="5" id="KW-0456">Lyase</keyword>
<dbReference type="STRING" id="1172194.WQQ_19790"/>
<evidence type="ECO:0000256" key="4">
    <source>
        <dbReference type="ARBA" id="ARBA00022833"/>
    </source>
</evidence>
<dbReference type="SUPFAM" id="SSF53056">
    <property type="entry name" value="beta-carbonic anhydrase, cab"/>
    <property type="match status" value="1"/>
</dbReference>
<evidence type="ECO:0000256" key="8">
    <source>
        <dbReference type="ARBA" id="ARBA00082533"/>
    </source>
</evidence>
<evidence type="ECO:0000256" key="3">
    <source>
        <dbReference type="ARBA" id="ARBA00022723"/>
    </source>
</evidence>
<protein>
    <recommendedName>
        <fullName evidence="6">Carbonic anhydrase 2</fullName>
        <ecNumber evidence="2">4.2.1.1</ecNumber>
    </recommendedName>
    <alternativeName>
        <fullName evidence="8">Carbonate dehydratase 2</fullName>
    </alternativeName>
</protein>
<dbReference type="EC" id="4.2.1.1" evidence="2"/>
<feature type="binding site" evidence="9">
    <location>
        <position position="42"/>
    </location>
    <ligand>
        <name>Zn(2+)</name>
        <dbReference type="ChEBI" id="CHEBI:29105"/>
    </ligand>
</feature>
<evidence type="ECO:0000256" key="5">
    <source>
        <dbReference type="ARBA" id="ARBA00023239"/>
    </source>
</evidence>
<comment type="cofactor">
    <cofactor evidence="9">
        <name>Zn(2+)</name>
        <dbReference type="ChEBI" id="CHEBI:29105"/>
    </cofactor>
    <text evidence="9">Binds 1 zinc ion per subunit.</text>
</comment>
<evidence type="ECO:0000313" key="11">
    <source>
        <dbReference type="Proteomes" id="UP000003704"/>
    </source>
</evidence>
<sequence>MNDLDDLFASNRDWREARLKEDPDYFNKLACQHAPKYLWIGCADARVPANEILGLPPGEVFVHRNIANLVVHSDFNAQSVIQFAVDVLKVEHIMVVGHYGCAGVRAVVEGARRLGLVENWLYHVRDVQDMYMDQLSVIAELPKRHDRLCELNVLEQVTNVCQSDVVQSAWERGQPLTVHAWIYGVGDGLLRNLNLTLSTRDGLNAAYQSAVKATLAGSGTEVVSSPAR</sequence>
<reference evidence="10 11" key="1">
    <citation type="journal article" date="2012" name="J. Bacteriol.">
        <title>Genome Sequence of n-Alkane-Degrading Hydrocarboniphaga effusa Strain AP103T (ATCC BAA-332T).</title>
        <authorList>
            <person name="Chang H.K."/>
            <person name="Zylstra G.J."/>
            <person name="Chae J.C."/>
        </authorList>
    </citation>
    <scope>NUCLEOTIDE SEQUENCE [LARGE SCALE GENOMIC DNA]</scope>
    <source>
        <strain evidence="10 11">AP103</strain>
    </source>
</reference>
<organism evidence="10 11">
    <name type="scientific">Hydrocarboniphaga effusa AP103</name>
    <dbReference type="NCBI Taxonomy" id="1172194"/>
    <lineage>
        <taxon>Bacteria</taxon>
        <taxon>Pseudomonadati</taxon>
        <taxon>Pseudomonadota</taxon>
        <taxon>Gammaproteobacteria</taxon>
        <taxon>Nevskiales</taxon>
        <taxon>Nevskiaceae</taxon>
        <taxon>Hydrocarboniphaga</taxon>
    </lineage>
</organism>
<feature type="binding site" evidence="9">
    <location>
        <position position="101"/>
    </location>
    <ligand>
        <name>Zn(2+)</name>
        <dbReference type="ChEBI" id="CHEBI:29105"/>
    </ligand>
</feature>
<dbReference type="Pfam" id="PF00484">
    <property type="entry name" value="Pro_CA"/>
    <property type="match status" value="1"/>
</dbReference>
<dbReference type="NCBIfam" id="NF007756">
    <property type="entry name" value="PRK10437.1"/>
    <property type="match status" value="1"/>
</dbReference>
<proteinExistence type="inferred from homology"/>
<dbReference type="GO" id="GO:0015976">
    <property type="term" value="P:carbon utilization"/>
    <property type="evidence" value="ECO:0007669"/>
    <property type="project" value="TreeGrafter"/>
</dbReference>
<evidence type="ECO:0000313" key="10">
    <source>
        <dbReference type="EMBL" id="EIT71842.1"/>
    </source>
</evidence>
<evidence type="ECO:0000256" key="2">
    <source>
        <dbReference type="ARBA" id="ARBA00012925"/>
    </source>
</evidence>
<comment type="catalytic activity">
    <reaction evidence="7">
        <text>hydrogencarbonate + H(+) = CO2 + H2O</text>
        <dbReference type="Rhea" id="RHEA:10748"/>
        <dbReference type="ChEBI" id="CHEBI:15377"/>
        <dbReference type="ChEBI" id="CHEBI:15378"/>
        <dbReference type="ChEBI" id="CHEBI:16526"/>
        <dbReference type="ChEBI" id="CHEBI:17544"/>
        <dbReference type="EC" id="4.2.1.1"/>
    </reaction>
</comment>
<dbReference type="PATRIC" id="fig|1172194.4.peg.1918"/>
<keyword evidence="3 9" id="KW-0479">Metal-binding</keyword>
<dbReference type="AlphaFoldDB" id="I7ZJ90"/>
<evidence type="ECO:0000256" key="9">
    <source>
        <dbReference type="PIRSR" id="PIRSR601765-1"/>
    </source>
</evidence>
<dbReference type="InterPro" id="IPR036874">
    <property type="entry name" value="Carbonic_anhydrase_sf"/>
</dbReference>
<evidence type="ECO:0000256" key="7">
    <source>
        <dbReference type="ARBA" id="ARBA00048348"/>
    </source>
</evidence>
<dbReference type="GO" id="GO:0004089">
    <property type="term" value="F:carbonate dehydratase activity"/>
    <property type="evidence" value="ECO:0007669"/>
    <property type="project" value="UniProtKB-EC"/>
</dbReference>
<keyword evidence="4 9" id="KW-0862">Zinc</keyword>
<name>I7ZJ90_9GAMM</name>
<gene>
    <name evidence="10" type="ORF">WQQ_19790</name>
</gene>
<comment type="similarity">
    <text evidence="1">Belongs to the beta-class carbonic anhydrase family.</text>
</comment>
<dbReference type="Proteomes" id="UP000003704">
    <property type="component" value="Unassembled WGS sequence"/>
</dbReference>
<dbReference type="PANTHER" id="PTHR11002">
    <property type="entry name" value="CARBONIC ANHYDRASE"/>
    <property type="match status" value="1"/>
</dbReference>
<dbReference type="FunFam" id="3.40.1050.10:FF:000001">
    <property type="entry name" value="Carbonic anhydrase"/>
    <property type="match status" value="1"/>
</dbReference>
<feature type="binding site" evidence="9">
    <location>
        <position position="98"/>
    </location>
    <ligand>
        <name>Zn(2+)</name>
        <dbReference type="ChEBI" id="CHEBI:29105"/>
    </ligand>
</feature>
<dbReference type="RefSeq" id="WP_007184928.1">
    <property type="nucleotide sequence ID" value="NZ_AKGD01000001.1"/>
</dbReference>
<evidence type="ECO:0000256" key="1">
    <source>
        <dbReference type="ARBA" id="ARBA00006217"/>
    </source>
</evidence>
<dbReference type="InterPro" id="IPR001765">
    <property type="entry name" value="Carbonic_anhydrase"/>
</dbReference>